<comment type="caution">
    <text evidence="1">The sequence shown here is derived from an EMBL/GenBank/DDBJ whole genome shotgun (WGS) entry which is preliminary data.</text>
</comment>
<dbReference type="Proteomes" id="UP000585474">
    <property type="component" value="Unassembled WGS sequence"/>
</dbReference>
<accession>A0A7J0DSR3</accession>
<evidence type="ECO:0000313" key="1">
    <source>
        <dbReference type="EMBL" id="GFS41674.1"/>
    </source>
</evidence>
<reference evidence="2" key="1">
    <citation type="submission" date="2019-07" db="EMBL/GenBank/DDBJ databases">
        <title>De Novo Assembly of kiwifruit Actinidia rufa.</title>
        <authorList>
            <person name="Sugita-Konishi S."/>
            <person name="Sato K."/>
            <person name="Mori E."/>
            <person name="Abe Y."/>
            <person name="Kisaki G."/>
            <person name="Hamano K."/>
            <person name="Suezawa K."/>
            <person name="Otani M."/>
            <person name="Fukuda T."/>
            <person name="Manabe T."/>
            <person name="Gomi K."/>
            <person name="Tabuchi M."/>
            <person name="Akimitsu K."/>
            <person name="Kataoka I."/>
        </authorList>
    </citation>
    <scope>NUCLEOTIDE SEQUENCE [LARGE SCALE GENOMIC DNA]</scope>
    <source>
        <strain evidence="2">cv. Fuchu</strain>
    </source>
</reference>
<protein>
    <submittedName>
        <fullName evidence="1">Uncharacterized protein</fullName>
    </submittedName>
</protein>
<name>A0A7J0DSR3_9ERIC</name>
<proteinExistence type="predicted"/>
<gene>
    <name evidence="1" type="ORF">Acr_00g0075710</name>
</gene>
<dbReference type="AlphaFoldDB" id="A0A7J0DSR3"/>
<keyword evidence="2" id="KW-1185">Reference proteome</keyword>
<organism evidence="1 2">
    <name type="scientific">Actinidia rufa</name>
    <dbReference type="NCBI Taxonomy" id="165716"/>
    <lineage>
        <taxon>Eukaryota</taxon>
        <taxon>Viridiplantae</taxon>
        <taxon>Streptophyta</taxon>
        <taxon>Embryophyta</taxon>
        <taxon>Tracheophyta</taxon>
        <taxon>Spermatophyta</taxon>
        <taxon>Magnoliopsida</taxon>
        <taxon>eudicotyledons</taxon>
        <taxon>Gunneridae</taxon>
        <taxon>Pentapetalae</taxon>
        <taxon>asterids</taxon>
        <taxon>Ericales</taxon>
        <taxon>Actinidiaceae</taxon>
        <taxon>Actinidia</taxon>
    </lineage>
</organism>
<dbReference type="EMBL" id="BJWL01000384">
    <property type="protein sequence ID" value="GFS41674.1"/>
    <property type="molecule type" value="Genomic_DNA"/>
</dbReference>
<sequence>MELGWASAGLNGQWLGLVSLQLGQGSSDGTWLGSVWTERAMAIPSYARSGSLETR</sequence>
<evidence type="ECO:0000313" key="2">
    <source>
        <dbReference type="Proteomes" id="UP000585474"/>
    </source>
</evidence>